<reference evidence="6" key="1">
    <citation type="journal article" date="2005" name="PLoS Biol.">
        <title>The genomes of Oryza sativa: a history of duplications.</title>
        <authorList>
            <person name="Yu J."/>
            <person name="Wang J."/>
            <person name="Lin W."/>
            <person name="Li S."/>
            <person name="Li H."/>
            <person name="Zhou J."/>
            <person name="Ni P."/>
            <person name="Dong W."/>
            <person name="Hu S."/>
            <person name="Zeng C."/>
            <person name="Zhang J."/>
            <person name="Zhang Y."/>
            <person name="Li R."/>
            <person name="Xu Z."/>
            <person name="Li S."/>
            <person name="Li X."/>
            <person name="Zheng H."/>
            <person name="Cong L."/>
            <person name="Lin L."/>
            <person name="Yin J."/>
            <person name="Geng J."/>
            <person name="Li G."/>
            <person name="Shi J."/>
            <person name="Liu J."/>
            <person name="Lv H."/>
            <person name="Li J."/>
            <person name="Wang J."/>
            <person name="Deng Y."/>
            <person name="Ran L."/>
            <person name="Shi X."/>
            <person name="Wang X."/>
            <person name="Wu Q."/>
            <person name="Li C."/>
            <person name="Ren X."/>
            <person name="Wang J."/>
            <person name="Wang X."/>
            <person name="Li D."/>
            <person name="Liu D."/>
            <person name="Zhang X."/>
            <person name="Ji Z."/>
            <person name="Zhao W."/>
            <person name="Sun Y."/>
            <person name="Zhang Z."/>
            <person name="Bao J."/>
            <person name="Han Y."/>
            <person name="Dong L."/>
            <person name="Ji J."/>
            <person name="Chen P."/>
            <person name="Wu S."/>
            <person name="Liu J."/>
            <person name="Xiao Y."/>
            <person name="Bu D."/>
            <person name="Tan J."/>
            <person name="Yang L."/>
            <person name="Ye C."/>
            <person name="Zhang J."/>
            <person name="Xu J."/>
            <person name="Zhou Y."/>
            <person name="Yu Y."/>
            <person name="Zhang B."/>
            <person name="Zhuang S."/>
            <person name="Wei H."/>
            <person name="Liu B."/>
            <person name="Lei M."/>
            <person name="Yu H."/>
            <person name="Li Y."/>
            <person name="Xu H."/>
            <person name="Wei S."/>
            <person name="He X."/>
            <person name="Fang L."/>
            <person name="Zhang Z."/>
            <person name="Zhang Y."/>
            <person name="Huang X."/>
            <person name="Su Z."/>
            <person name="Tong W."/>
            <person name="Li J."/>
            <person name="Tong Z."/>
            <person name="Li S."/>
            <person name="Ye J."/>
            <person name="Wang L."/>
            <person name="Fang L."/>
            <person name="Lei T."/>
            <person name="Chen C."/>
            <person name="Chen H."/>
            <person name="Xu Z."/>
            <person name="Li H."/>
            <person name="Huang H."/>
            <person name="Zhang F."/>
            <person name="Xu H."/>
            <person name="Li N."/>
            <person name="Zhao C."/>
            <person name="Li S."/>
            <person name="Dong L."/>
            <person name="Huang Y."/>
            <person name="Li L."/>
            <person name="Xi Y."/>
            <person name="Qi Q."/>
            <person name="Li W."/>
            <person name="Zhang B."/>
            <person name="Hu W."/>
            <person name="Zhang Y."/>
            <person name="Tian X."/>
            <person name="Jiao Y."/>
            <person name="Liang X."/>
            <person name="Jin J."/>
            <person name="Gao L."/>
            <person name="Zheng W."/>
            <person name="Hao B."/>
            <person name="Liu S."/>
            <person name="Wang W."/>
            <person name="Yuan L."/>
            <person name="Cao M."/>
            <person name="McDermott J."/>
            <person name="Samudrala R."/>
            <person name="Wang J."/>
            <person name="Wong G.K."/>
            <person name="Yang H."/>
        </authorList>
    </citation>
    <scope>NUCLEOTIDE SEQUENCE [LARGE SCALE GENOMIC DNA]</scope>
</reference>
<evidence type="ECO:0000256" key="4">
    <source>
        <dbReference type="ARBA" id="ARBA00023242"/>
    </source>
</evidence>
<feature type="compositionally biased region" description="Low complexity" evidence="5">
    <location>
        <begin position="23"/>
        <end position="40"/>
    </location>
</feature>
<keyword evidence="3" id="KW-0804">Transcription</keyword>
<keyword evidence="1" id="KW-0805">Transcription regulation</keyword>
<dbReference type="AlphaFoldDB" id="A3AN30"/>
<dbReference type="GO" id="GO:0003677">
    <property type="term" value="F:DNA binding"/>
    <property type="evidence" value="ECO:0007669"/>
    <property type="project" value="UniProtKB-KW"/>
</dbReference>
<evidence type="ECO:0000256" key="1">
    <source>
        <dbReference type="ARBA" id="ARBA00023015"/>
    </source>
</evidence>
<dbReference type="PANTHER" id="PTHR45764">
    <property type="entry name" value="BZIP TRANSCRIPTION FACTOR 44"/>
    <property type="match status" value="1"/>
</dbReference>
<feature type="compositionally biased region" description="Low complexity" evidence="5">
    <location>
        <begin position="73"/>
        <end position="82"/>
    </location>
</feature>
<feature type="region of interest" description="Disordered" evidence="5">
    <location>
        <begin position="21"/>
        <end position="106"/>
    </location>
</feature>
<dbReference type="EMBL" id="CM000140">
    <property type="protein sequence ID" value="EAZ28719.1"/>
    <property type="molecule type" value="Genomic_DNA"/>
</dbReference>
<organism evidence="6">
    <name type="scientific">Oryza sativa subsp. japonica</name>
    <name type="common">Rice</name>
    <dbReference type="NCBI Taxonomy" id="39947"/>
    <lineage>
        <taxon>Eukaryota</taxon>
        <taxon>Viridiplantae</taxon>
        <taxon>Streptophyta</taxon>
        <taxon>Embryophyta</taxon>
        <taxon>Tracheophyta</taxon>
        <taxon>Spermatophyta</taxon>
        <taxon>Magnoliopsida</taxon>
        <taxon>Liliopsida</taxon>
        <taxon>Poales</taxon>
        <taxon>Poaceae</taxon>
        <taxon>BOP clade</taxon>
        <taxon>Oryzoideae</taxon>
        <taxon>Oryzeae</taxon>
        <taxon>Oryzinae</taxon>
        <taxon>Oryza</taxon>
        <taxon>Oryza sativa</taxon>
    </lineage>
</organism>
<feature type="compositionally biased region" description="Basic and acidic residues" evidence="5">
    <location>
        <begin position="83"/>
        <end position="94"/>
    </location>
</feature>
<sequence>MTSGFGFTPWAADTCPTLEQLMASSASPSPSSSYDDNAAAAEEENGEVEEEEERRRQRRKVSNRLSARRSRGAEAAAAGGAALEERPPPRREPEPGGQAARPLAPHGLAARCQNARLRAEAAALARRLLALQRLARGRHMMITASPPQFSRR</sequence>
<gene>
    <name evidence="6" type="ORF">OsJ_12738</name>
</gene>
<protein>
    <submittedName>
        <fullName evidence="6">Uncharacterized protein</fullName>
    </submittedName>
</protein>
<accession>A3AN30</accession>
<dbReference type="PANTHER" id="PTHR45764:SF21">
    <property type="entry name" value="OS03G0770000 PROTEIN"/>
    <property type="match status" value="1"/>
</dbReference>
<keyword evidence="4" id="KW-0539">Nucleus</keyword>
<evidence type="ECO:0000256" key="5">
    <source>
        <dbReference type="SAM" id="MobiDB-lite"/>
    </source>
</evidence>
<evidence type="ECO:0000256" key="2">
    <source>
        <dbReference type="ARBA" id="ARBA00023125"/>
    </source>
</evidence>
<feature type="compositionally biased region" description="Acidic residues" evidence="5">
    <location>
        <begin position="41"/>
        <end position="52"/>
    </location>
</feature>
<name>A3AN30_ORYSJ</name>
<feature type="compositionally biased region" description="Basic residues" evidence="5">
    <location>
        <begin position="56"/>
        <end position="70"/>
    </location>
</feature>
<evidence type="ECO:0000313" key="6">
    <source>
        <dbReference type="EMBL" id="EAZ28719.1"/>
    </source>
</evidence>
<evidence type="ECO:0000256" key="3">
    <source>
        <dbReference type="ARBA" id="ARBA00023163"/>
    </source>
</evidence>
<dbReference type="Proteomes" id="UP000007752">
    <property type="component" value="Chromosome 3"/>
</dbReference>
<proteinExistence type="predicted"/>
<keyword evidence="2" id="KW-0238">DNA-binding</keyword>
<reference evidence="6" key="2">
    <citation type="submission" date="2008-12" db="EMBL/GenBank/DDBJ databases">
        <title>Improved gene annotation of the rice (Oryza sativa) genomes.</title>
        <authorList>
            <person name="Wang J."/>
            <person name="Li R."/>
            <person name="Fan W."/>
            <person name="Huang Q."/>
            <person name="Zhang J."/>
            <person name="Zhou Y."/>
            <person name="Hu Y."/>
            <person name="Zi S."/>
            <person name="Li J."/>
            <person name="Ni P."/>
            <person name="Zheng H."/>
            <person name="Zhang Y."/>
            <person name="Zhao M."/>
            <person name="Hao Q."/>
            <person name="McDermott J."/>
            <person name="Samudrala R."/>
            <person name="Kristiansen K."/>
            <person name="Wong G.K.-S."/>
        </authorList>
    </citation>
    <scope>NUCLEOTIDE SEQUENCE</scope>
</reference>